<evidence type="ECO:0000259" key="2">
    <source>
        <dbReference type="Pfam" id="PF00535"/>
    </source>
</evidence>
<sequence>MRKVCVVFVILCISVFSLQKTERANQKCLLELIMIVKDEAASIQKTVLSVKGIVDRYCILDTGSTDNTTALIKEAFGTTPGSIYSEPFVDFATTRNRVMELAGKECQYTLMLSGDEYLRNGQKYPNHSSFHFP</sequence>
<accession>D8M9R1</accession>
<dbReference type="AlphaFoldDB" id="D8M9R1"/>
<evidence type="ECO:0000313" key="3">
    <source>
        <dbReference type="EMBL" id="CBK24800.2"/>
    </source>
</evidence>
<name>D8M9R1_BLAHO</name>
<dbReference type="InParanoid" id="D8M9R1"/>
<dbReference type="PANTHER" id="PTHR43630">
    <property type="entry name" value="POLY-BETA-1,6-N-ACETYL-D-GLUCOSAMINE SYNTHASE"/>
    <property type="match status" value="1"/>
</dbReference>
<dbReference type="Gene3D" id="3.90.550.10">
    <property type="entry name" value="Spore Coat Polysaccharide Biosynthesis Protein SpsA, Chain A"/>
    <property type="match status" value="1"/>
</dbReference>
<evidence type="ECO:0000256" key="1">
    <source>
        <dbReference type="SAM" id="SignalP"/>
    </source>
</evidence>
<dbReference type="OrthoDB" id="194552at2759"/>
<dbReference type="Proteomes" id="UP000008312">
    <property type="component" value="Unassembled WGS sequence"/>
</dbReference>
<dbReference type="Pfam" id="PF00535">
    <property type="entry name" value="Glycos_transf_2"/>
    <property type="match status" value="1"/>
</dbReference>
<dbReference type="InterPro" id="IPR029044">
    <property type="entry name" value="Nucleotide-diphossugar_trans"/>
</dbReference>
<feature type="chain" id="PRO_5003117804" description="Glycosyltransferase 2-like domain-containing protein" evidence="1">
    <location>
        <begin position="20"/>
        <end position="133"/>
    </location>
</feature>
<dbReference type="PANTHER" id="PTHR43630:SF2">
    <property type="entry name" value="GLYCOSYLTRANSFERASE"/>
    <property type="match status" value="1"/>
</dbReference>
<dbReference type="EMBL" id="FN668689">
    <property type="protein sequence ID" value="CBK24800.2"/>
    <property type="molecule type" value="Genomic_DNA"/>
</dbReference>
<protein>
    <recommendedName>
        <fullName evidence="2">Glycosyltransferase 2-like domain-containing protein</fullName>
    </recommendedName>
</protein>
<feature type="signal peptide" evidence="1">
    <location>
        <begin position="1"/>
        <end position="19"/>
    </location>
</feature>
<gene>
    <name evidence="3" type="ORF">GSBLH_T00004487001</name>
</gene>
<dbReference type="SUPFAM" id="SSF53448">
    <property type="entry name" value="Nucleotide-diphospho-sugar transferases"/>
    <property type="match status" value="1"/>
</dbReference>
<proteinExistence type="predicted"/>
<dbReference type="RefSeq" id="XP_012898848.1">
    <property type="nucleotide sequence ID" value="XM_013043394.1"/>
</dbReference>
<keyword evidence="1" id="KW-0732">Signal</keyword>
<dbReference type="InterPro" id="IPR001173">
    <property type="entry name" value="Glyco_trans_2-like"/>
</dbReference>
<feature type="domain" description="Glycosyltransferase 2-like" evidence="2">
    <location>
        <begin position="32"/>
        <end position="81"/>
    </location>
</feature>
<organism evidence="3">
    <name type="scientific">Blastocystis hominis</name>
    <dbReference type="NCBI Taxonomy" id="12968"/>
    <lineage>
        <taxon>Eukaryota</taxon>
        <taxon>Sar</taxon>
        <taxon>Stramenopiles</taxon>
        <taxon>Bigyra</taxon>
        <taxon>Opalozoa</taxon>
        <taxon>Opalinata</taxon>
        <taxon>Blastocystidae</taxon>
        <taxon>Blastocystis</taxon>
    </lineage>
</organism>
<evidence type="ECO:0000313" key="4">
    <source>
        <dbReference type="Proteomes" id="UP000008312"/>
    </source>
</evidence>
<dbReference type="GeneID" id="24921512"/>
<keyword evidence="4" id="KW-1185">Reference proteome</keyword>
<reference evidence="3" key="1">
    <citation type="submission" date="2010-02" db="EMBL/GenBank/DDBJ databases">
        <title>Sequencing and annotation of the Blastocystis hominis genome.</title>
        <authorList>
            <person name="Wincker P."/>
        </authorList>
    </citation>
    <scope>NUCLEOTIDE SEQUENCE</scope>
    <source>
        <strain evidence="3">Singapore isolate B</strain>
    </source>
</reference>